<dbReference type="STRING" id="882083.SacmaDRAFT_4557"/>
<dbReference type="EMBL" id="CM001439">
    <property type="protein sequence ID" value="EHR52740.1"/>
    <property type="molecule type" value="Genomic_DNA"/>
</dbReference>
<dbReference type="Pfam" id="PF13305">
    <property type="entry name" value="TetR_C_33"/>
    <property type="match status" value="1"/>
</dbReference>
<dbReference type="GO" id="GO:0003700">
    <property type="term" value="F:DNA-binding transcription factor activity"/>
    <property type="evidence" value="ECO:0007669"/>
    <property type="project" value="TreeGrafter"/>
</dbReference>
<dbReference type="InterPro" id="IPR036271">
    <property type="entry name" value="Tet_transcr_reg_TetR-rel_C_sf"/>
</dbReference>
<dbReference type="PANTHER" id="PTHR30055">
    <property type="entry name" value="HTH-TYPE TRANSCRIPTIONAL REGULATOR RUTR"/>
    <property type="match status" value="1"/>
</dbReference>
<evidence type="ECO:0000259" key="5">
    <source>
        <dbReference type="PROSITE" id="PS50977"/>
    </source>
</evidence>
<keyword evidence="7" id="KW-1185">Reference proteome</keyword>
<dbReference type="Gene3D" id="1.10.357.10">
    <property type="entry name" value="Tetracycline Repressor, domain 2"/>
    <property type="match status" value="1"/>
</dbReference>
<dbReference type="Proteomes" id="UP000004926">
    <property type="component" value="Chromosome"/>
</dbReference>
<feature type="domain" description="HTH tetR-type" evidence="5">
    <location>
        <begin position="15"/>
        <end position="75"/>
    </location>
</feature>
<gene>
    <name evidence="6" type="ORF">SacmaDRAFT_4557</name>
</gene>
<evidence type="ECO:0000256" key="2">
    <source>
        <dbReference type="ARBA" id="ARBA00023125"/>
    </source>
</evidence>
<dbReference type="SUPFAM" id="SSF48498">
    <property type="entry name" value="Tetracyclin repressor-like, C-terminal domain"/>
    <property type="match status" value="1"/>
</dbReference>
<keyword evidence="1" id="KW-0805">Transcription regulation</keyword>
<dbReference type="PROSITE" id="PS50977">
    <property type="entry name" value="HTH_TETR_2"/>
    <property type="match status" value="1"/>
</dbReference>
<evidence type="ECO:0000256" key="3">
    <source>
        <dbReference type="ARBA" id="ARBA00023163"/>
    </source>
</evidence>
<organism evidence="6 7">
    <name type="scientific">Saccharomonospora marina XMU15</name>
    <dbReference type="NCBI Taxonomy" id="882083"/>
    <lineage>
        <taxon>Bacteria</taxon>
        <taxon>Bacillati</taxon>
        <taxon>Actinomycetota</taxon>
        <taxon>Actinomycetes</taxon>
        <taxon>Pseudonocardiales</taxon>
        <taxon>Pseudonocardiaceae</taxon>
        <taxon>Saccharomonospora</taxon>
    </lineage>
</organism>
<dbReference type="InterPro" id="IPR009057">
    <property type="entry name" value="Homeodomain-like_sf"/>
</dbReference>
<dbReference type="AlphaFoldDB" id="H5XBV3"/>
<keyword evidence="3" id="KW-0804">Transcription</keyword>
<evidence type="ECO:0000313" key="7">
    <source>
        <dbReference type="Proteomes" id="UP000004926"/>
    </source>
</evidence>
<evidence type="ECO:0000313" key="6">
    <source>
        <dbReference type="EMBL" id="EHR52740.1"/>
    </source>
</evidence>
<proteinExistence type="predicted"/>
<feature type="DNA-binding region" description="H-T-H motif" evidence="4">
    <location>
        <begin position="38"/>
        <end position="57"/>
    </location>
</feature>
<sequence>MACRIVNMSRRSRHHSARSELIEVAARLLADDGPDSLSVRRVAAAAGTSTMSVYTHFGSMSGLIQEVVQEGFNRLAREFDRIGRSADPVEDLALYGRVYRAVATANAHLYSVMFGGRTLASFKLSEQDRHYGRFNLSKIVECCGRCIESGRFHERDAMLLAHHFWLAMHGIATLEIGGYLIEPYPADLVFETQVVMLMVGAGDNSLAASESVRNSAEALARLNLFDPDCSRLGTGRERL</sequence>
<evidence type="ECO:0000256" key="4">
    <source>
        <dbReference type="PROSITE-ProRule" id="PRU00335"/>
    </source>
</evidence>
<name>H5XBV3_9PSEU</name>
<dbReference type="SUPFAM" id="SSF46689">
    <property type="entry name" value="Homeodomain-like"/>
    <property type="match status" value="1"/>
</dbReference>
<evidence type="ECO:0000256" key="1">
    <source>
        <dbReference type="ARBA" id="ARBA00023015"/>
    </source>
</evidence>
<dbReference type="InterPro" id="IPR050109">
    <property type="entry name" value="HTH-type_TetR-like_transc_reg"/>
</dbReference>
<dbReference type="InterPro" id="IPR001647">
    <property type="entry name" value="HTH_TetR"/>
</dbReference>
<dbReference type="Pfam" id="PF00440">
    <property type="entry name" value="TetR_N"/>
    <property type="match status" value="1"/>
</dbReference>
<dbReference type="eggNOG" id="COG1309">
    <property type="taxonomic scope" value="Bacteria"/>
</dbReference>
<protein>
    <submittedName>
        <fullName evidence="6">Transcriptional regulator</fullName>
    </submittedName>
</protein>
<dbReference type="HOGENOM" id="CLU_069356_40_3_11"/>
<dbReference type="PANTHER" id="PTHR30055:SF209">
    <property type="entry name" value="POSSIBLE TRANSCRIPTIONAL REGULATORY PROTEIN (PROBABLY TETR-FAMILY)"/>
    <property type="match status" value="1"/>
</dbReference>
<dbReference type="InterPro" id="IPR025996">
    <property type="entry name" value="MT1864/Rv1816-like_C"/>
</dbReference>
<dbReference type="PRINTS" id="PR00455">
    <property type="entry name" value="HTHTETR"/>
</dbReference>
<reference evidence="6 7" key="1">
    <citation type="journal article" date="2012" name="Stand. Genomic Sci.">
        <title>Genome sequence of the ocean sediment bacterium Saccharomonospora marina type strain (XMU15(T)).</title>
        <authorList>
            <person name="Klenk H.P."/>
            <person name="Lu M."/>
            <person name="Lucas S."/>
            <person name="Lapidus A."/>
            <person name="Copeland A."/>
            <person name="Pitluck S."/>
            <person name="Goodwin L.A."/>
            <person name="Han C."/>
            <person name="Tapia R."/>
            <person name="Brambilla E.M."/>
            <person name="Potter G."/>
            <person name="Land M."/>
            <person name="Ivanova N."/>
            <person name="Rohde M."/>
            <person name="Goker M."/>
            <person name="Detter J.C."/>
            <person name="Li W.J."/>
            <person name="Kyrpides N.C."/>
            <person name="Woyke T."/>
        </authorList>
    </citation>
    <scope>NUCLEOTIDE SEQUENCE [LARGE SCALE GENOMIC DNA]</scope>
    <source>
        <strain evidence="6 7">XMU15</strain>
    </source>
</reference>
<dbReference type="GO" id="GO:0000976">
    <property type="term" value="F:transcription cis-regulatory region binding"/>
    <property type="evidence" value="ECO:0007669"/>
    <property type="project" value="TreeGrafter"/>
</dbReference>
<keyword evidence="2 4" id="KW-0238">DNA-binding</keyword>
<accession>H5XBV3</accession>